<evidence type="ECO:0000313" key="5">
    <source>
        <dbReference type="Proteomes" id="UP000215902"/>
    </source>
</evidence>
<feature type="domain" description="Fe2OG dioxygenase" evidence="3">
    <location>
        <begin position="171"/>
        <end position="268"/>
    </location>
</feature>
<feature type="compositionally biased region" description="Basic and acidic residues" evidence="2">
    <location>
        <begin position="296"/>
        <end position="334"/>
    </location>
</feature>
<gene>
    <name evidence="4" type="ORF">BOX15_Mlig005735g2</name>
</gene>
<comment type="caution">
    <text evidence="4">The sequence shown here is derived from an EMBL/GenBank/DDBJ whole genome shotgun (WGS) entry which is preliminary data.</text>
</comment>
<feature type="region of interest" description="Disordered" evidence="2">
    <location>
        <begin position="612"/>
        <end position="688"/>
    </location>
</feature>
<proteinExistence type="predicted"/>
<dbReference type="Pfam" id="PF13532">
    <property type="entry name" value="2OG-FeII_Oxy_2"/>
    <property type="match status" value="1"/>
</dbReference>
<evidence type="ECO:0000256" key="1">
    <source>
        <dbReference type="ARBA" id="ARBA00001954"/>
    </source>
</evidence>
<name>A0A267DK61_9PLAT</name>
<dbReference type="GO" id="GO:0006307">
    <property type="term" value="P:DNA alkylation repair"/>
    <property type="evidence" value="ECO:0007669"/>
    <property type="project" value="InterPro"/>
</dbReference>
<feature type="compositionally biased region" description="Low complexity" evidence="2">
    <location>
        <begin position="18"/>
        <end position="41"/>
    </location>
</feature>
<dbReference type="STRING" id="282301.A0A267DK61"/>
<dbReference type="InterPro" id="IPR032854">
    <property type="entry name" value="ALKBH3"/>
</dbReference>
<dbReference type="PANTHER" id="PTHR31212">
    <property type="entry name" value="ALPHA-KETOGLUTARATE-DEPENDENT DIOXYGENASE ALKB HOMOLOG 3"/>
    <property type="match status" value="1"/>
</dbReference>
<dbReference type="InterPro" id="IPR027450">
    <property type="entry name" value="AlkB-like"/>
</dbReference>
<feature type="compositionally biased region" description="Polar residues" evidence="2">
    <location>
        <begin position="615"/>
        <end position="624"/>
    </location>
</feature>
<dbReference type="PROSITE" id="PS51471">
    <property type="entry name" value="FE2OG_OXY"/>
    <property type="match status" value="1"/>
</dbReference>
<keyword evidence="5" id="KW-1185">Reference proteome</keyword>
<dbReference type="Proteomes" id="UP000215902">
    <property type="component" value="Unassembled WGS sequence"/>
</dbReference>
<dbReference type="InterPro" id="IPR037151">
    <property type="entry name" value="AlkB-like_sf"/>
</dbReference>
<sequence length="688" mass="75616">MSLDCDEPGQTSALPSNEAAATTEPPTAESSELSAAAAAPTSEERQQSAADQASTLPKPPAEQLDADISQIIFPDEPDLTDCQQTIYASDSTIIYAPKFLSEVADQVYERLITDLLPQAFQHRPSEQRRVYWIGPSYTYSGVELKENLNWHQVIEDIRDFIYHDTQFDVPKFNSVLVNFYTEPGDRIPWHSDDEDELGDRPTIATVSFGAERLFMLRRRDGNVTHRFPTLPGSLILMAGNCQKRLQHQVPAAHSQNGVRISLTFRVTKPELRRKRALPDDPTYSQPLNGGPFGDDQGGRDDDQGGHDDDQGGRGDDRPQERQATARRDREGDRGRRGRGGHQRGRRGGRGAASGAAAASAASWPAGAAAASATSAQAAAAARPYAQVAARPAPPRRPQAAIPPIVFEVHRDAANKLMQFVAWLQTNFAGEARAVNTAPMANQPAYLVFPASERDYNVFLGGALREEKLLEHPVKRRPARARPLDNRTGPDRVQQQPVRTFVATEVPLAFSEADFATLLRGTLKLDIVSVHRIRARATGKATQFVRIFTKSAMTYEKCLRDGICTDFLKFNCEDSRTDEPVRALQCQRCQEFGHRAAQCRGSSAAGFAAASIPGRSASTRAQRSAPTAAARTEPPVEPAPSPRRSTTRRPERLLRPKPRRELRKLRPLLPQCQVRPTTPPPTTTPTAAG</sequence>
<feature type="region of interest" description="Disordered" evidence="2">
    <location>
        <begin position="271"/>
        <end position="355"/>
    </location>
</feature>
<dbReference type="SUPFAM" id="SSF51197">
    <property type="entry name" value="Clavaminate synthase-like"/>
    <property type="match status" value="1"/>
</dbReference>
<evidence type="ECO:0000259" key="3">
    <source>
        <dbReference type="PROSITE" id="PS51471"/>
    </source>
</evidence>
<dbReference type="Gene3D" id="2.60.120.590">
    <property type="entry name" value="Alpha-ketoglutarate-dependent dioxygenase AlkB-like"/>
    <property type="match status" value="1"/>
</dbReference>
<protein>
    <recommendedName>
        <fullName evidence="3">Fe2OG dioxygenase domain-containing protein</fullName>
    </recommendedName>
</protein>
<accession>A0A267DK61</accession>
<evidence type="ECO:0000256" key="2">
    <source>
        <dbReference type="SAM" id="MobiDB-lite"/>
    </source>
</evidence>
<dbReference type="EMBL" id="NIVC01003829">
    <property type="protein sequence ID" value="PAA49615.1"/>
    <property type="molecule type" value="Genomic_DNA"/>
</dbReference>
<dbReference type="PANTHER" id="PTHR31212:SF4">
    <property type="entry name" value="ALPHA-KETOGLUTARATE-DEPENDENT DIOXYGENASE ALKB HOMOLOG 3"/>
    <property type="match status" value="1"/>
</dbReference>
<evidence type="ECO:0000313" key="4">
    <source>
        <dbReference type="EMBL" id="PAA49615.1"/>
    </source>
</evidence>
<dbReference type="OrthoDB" id="545910at2759"/>
<comment type="cofactor">
    <cofactor evidence="1">
        <name>Fe(2+)</name>
        <dbReference type="ChEBI" id="CHEBI:29033"/>
    </cofactor>
</comment>
<dbReference type="InterPro" id="IPR005123">
    <property type="entry name" value="Oxoglu/Fe-dep_dioxygenase_dom"/>
</dbReference>
<feature type="region of interest" description="Disordered" evidence="2">
    <location>
        <begin position="1"/>
        <end position="60"/>
    </location>
</feature>
<feature type="compositionally biased region" description="Basic residues" evidence="2">
    <location>
        <begin position="335"/>
        <end position="348"/>
    </location>
</feature>
<dbReference type="AlphaFoldDB" id="A0A267DK61"/>
<dbReference type="GO" id="GO:0051213">
    <property type="term" value="F:dioxygenase activity"/>
    <property type="evidence" value="ECO:0007669"/>
    <property type="project" value="InterPro"/>
</dbReference>
<organism evidence="4 5">
    <name type="scientific">Macrostomum lignano</name>
    <dbReference type="NCBI Taxonomy" id="282301"/>
    <lineage>
        <taxon>Eukaryota</taxon>
        <taxon>Metazoa</taxon>
        <taxon>Spiralia</taxon>
        <taxon>Lophotrochozoa</taxon>
        <taxon>Platyhelminthes</taxon>
        <taxon>Rhabditophora</taxon>
        <taxon>Macrostomorpha</taxon>
        <taxon>Macrostomida</taxon>
        <taxon>Macrostomidae</taxon>
        <taxon>Macrostomum</taxon>
    </lineage>
</organism>
<reference evidence="4 5" key="1">
    <citation type="submission" date="2017-06" db="EMBL/GenBank/DDBJ databases">
        <title>A platform for efficient transgenesis in Macrostomum lignano, a flatworm model organism for stem cell research.</title>
        <authorList>
            <person name="Berezikov E."/>
        </authorList>
    </citation>
    <scope>NUCLEOTIDE SEQUENCE [LARGE SCALE GENOMIC DNA]</scope>
    <source>
        <strain evidence="4">DV1</strain>
        <tissue evidence="4">Whole organism</tissue>
    </source>
</reference>
<feature type="compositionally biased region" description="Basic residues" evidence="2">
    <location>
        <begin position="654"/>
        <end position="665"/>
    </location>
</feature>